<sequence length="179" mass="20631">MMDHSIGERIRVIRKENKMTLKEVADRTGFSISFLSQLERGKSNATLESLKKLSLALNVSPAIFFDEGNAQANNEASSETEKLNHHNIMYKSLHHSLEDYAFQPLLINLKPGQNEGNAFTHNGQEFLFVLKGVLTVLLNNKKIELKKHESIMFDSNQTHYWYNYTDEEVIFLCVSYDFQ</sequence>
<dbReference type="InterPro" id="IPR011051">
    <property type="entry name" value="RmlC_Cupin_sf"/>
</dbReference>
<dbReference type="Pfam" id="PF07883">
    <property type="entry name" value="Cupin_2"/>
    <property type="match status" value="1"/>
</dbReference>
<evidence type="ECO:0000313" key="3">
    <source>
        <dbReference type="EMBL" id="MBD7909074.1"/>
    </source>
</evidence>
<evidence type="ECO:0000259" key="2">
    <source>
        <dbReference type="PROSITE" id="PS50943"/>
    </source>
</evidence>
<feature type="domain" description="HTH cro/C1-type" evidence="2">
    <location>
        <begin position="10"/>
        <end position="64"/>
    </location>
</feature>
<dbReference type="Gene3D" id="1.10.260.40">
    <property type="entry name" value="lambda repressor-like DNA-binding domains"/>
    <property type="match status" value="1"/>
</dbReference>
<evidence type="ECO:0000256" key="1">
    <source>
        <dbReference type="ARBA" id="ARBA00023125"/>
    </source>
</evidence>
<comment type="caution">
    <text evidence="3">The sequence shown here is derived from an EMBL/GenBank/DDBJ whole genome shotgun (WGS) entry which is preliminary data.</text>
</comment>
<gene>
    <name evidence="3" type="ORF">H9659_12130</name>
</gene>
<dbReference type="Pfam" id="PF01381">
    <property type="entry name" value="HTH_3"/>
    <property type="match status" value="1"/>
</dbReference>
<dbReference type="PROSITE" id="PS50943">
    <property type="entry name" value="HTH_CROC1"/>
    <property type="match status" value="1"/>
</dbReference>
<dbReference type="Gene3D" id="2.60.120.10">
    <property type="entry name" value="Jelly Rolls"/>
    <property type="match status" value="1"/>
</dbReference>
<name>A0ABR8PLP6_9BACL</name>
<protein>
    <submittedName>
        <fullName evidence="3">Helix-turn-helix transcriptional regulator</fullName>
    </submittedName>
</protein>
<dbReference type="PANTHER" id="PTHR46797:SF25">
    <property type="entry name" value="TRANSCRIPTIONAL REGULATOR"/>
    <property type="match status" value="1"/>
</dbReference>
<dbReference type="CDD" id="cd00093">
    <property type="entry name" value="HTH_XRE"/>
    <property type="match status" value="1"/>
</dbReference>
<dbReference type="SMART" id="SM00530">
    <property type="entry name" value="HTH_XRE"/>
    <property type="match status" value="1"/>
</dbReference>
<dbReference type="PANTHER" id="PTHR46797">
    <property type="entry name" value="HTH-TYPE TRANSCRIPTIONAL REGULATOR"/>
    <property type="match status" value="1"/>
</dbReference>
<proteinExistence type="predicted"/>
<dbReference type="CDD" id="cd02209">
    <property type="entry name" value="cupin_XRE_C"/>
    <property type="match status" value="1"/>
</dbReference>
<accession>A0ABR8PLP6</accession>
<dbReference type="EMBL" id="JACSQY010000009">
    <property type="protein sequence ID" value="MBD7909074.1"/>
    <property type="molecule type" value="Genomic_DNA"/>
</dbReference>
<dbReference type="InterPro" id="IPR010982">
    <property type="entry name" value="Lambda_DNA-bd_dom_sf"/>
</dbReference>
<dbReference type="InterPro" id="IPR013096">
    <property type="entry name" value="Cupin_2"/>
</dbReference>
<dbReference type="InterPro" id="IPR050807">
    <property type="entry name" value="TransReg_Diox_bact_type"/>
</dbReference>
<keyword evidence="1" id="KW-0238">DNA-binding</keyword>
<dbReference type="InterPro" id="IPR014710">
    <property type="entry name" value="RmlC-like_jellyroll"/>
</dbReference>
<reference evidence="3 4" key="1">
    <citation type="submission" date="2020-08" db="EMBL/GenBank/DDBJ databases">
        <title>A Genomic Blueprint of the Chicken Gut Microbiome.</title>
        <authorList>
            <person name="Gilroy R."/>
            <person name="Ravi A."/>
            <person name="Getino M."/>
            <person name="Pursley I."/>
            <person name="Horton D.L."/>
            <person name="Alikhan N.-F."/>
            <person name="Baker D."/>
            <person name="Gharbi K."/>
            <person name="Hall N."/>
            <person name="Watson M."/>
            <person name="Adriaenssens E.M."/>
            <person name="Foster-Nyarko E."/>
            <person name="Jarju S."/>
            <person name="Secka A."/>
            <person name="Antonio M."/>
            <person name="Oren A."/>
            <person name="Chaudhuri R."/>
            <person name="La Ragione R.M."/>
            <person name="Hildebrand F."/>
            <person name="Pallen M.J."/>
        </authorList>
    </citation>
    <scope>NUCLEOTIDE SEQUENCE [LARGE SCALE GENOMIC DNA]</scope>
    <source>
        <strain evidence="3 4">Sa3CUA8</strain>
    </source>
</reference>
<dbReference type="Proteomes" id="UP000659496">
    <property type="component" value="Unassembled WGS sequence"/>
</dbReference>
<dbReference type="SUPFAM" id="SSF51182">
    <property type="entry name" value="RmlC-like cupins"/>
    <property type="match status" value="1"/>
</dbReference>
<dbReference type="SUPFAM" id="SSF47413">
    <property type="entry name" value="lambda repressor-like DNA-binding domains"/>
    <property type="match status" value="1"/>
</dbReference>
<organism evidence="3 4">
    <name type="scientific">Sporosarcina gallistercoris</name>
    <dbReference type="NCBI Taxonomy" id="2762245"/>
    <lineage>
        <taxon>Bacteria</taxon>
        <taxon>Bacillati</taxon>
        <taxon>Bacillota</taxon>
        <taxon>Bacilli</taxon>
        <taxon>Bacillales</taxon>
        <taxon>Caryophanaceae</taxon>
        <taxon>Sporosarcina</taxon>
    </lineage>
</organism>
<keyword evidence="4" id="KW-1185">Reference proteome</keyword>
<evidence type="ECO:0000313" key="4">
    <source>
        <dbReference type="Proteomes" id="UP000659496"/>
    </source>
</evidence>
<dbReference type="InterPro" id="IPR001387">
    <property type="entry name" value="Cro/C1-type_HTH"/>
</dbReference>